<dbReference type="SMART" id="SM00852">
    <property type="entry name" value="MoCF_biosynth"/>
    <property type="match status" value="1"/>
</dbReference>
<sequence>MALISLDEARGILMAYPFNLRCKGKEMDVFRAVGRAVSRDVIAVKNVPDRRLSAMDGYAVRFEDLNLKKLKVAGKVFPDSQPPSINPGEAYYVTTGAPVPIGADTVVRVENSTLEDGYVQFKGKISAGKDIREIGEDVKEGDLILGKGEILTPNKLGAVLIQGLNMVEVMDMTFAIFANGDELSSYYSGESNRDIISPMIMNLLYPFGKSEYLGVAKDKKEDVRSMILKGAEEADVVISIGGSSVGEKDFVKKVIKEEGDLLFEGVNVNVIKRGAVGSVKGKPIIVLPGQVVSAYLTFLEFGMTLLSKIGVKRRKVKVILDEDLLIVHNMDSTFLLDIEGCYAKPLRWGVGLYSDLAKANGYGYFKKMTHYKKGDEVEAYLF</sequence>
<dbReference type="PANTHER" id="PTHR10192">
    <property type="entry name" value="MOLYBDOPTERIN BIOSYNTHESIS PROTEIN"/>
    <property type="match status" value="1"/>
</dbReference>
<reference evidence="2 3" key="1">
    <citation type="submission" date="2019-10" db="EMBL/GenBank/DDBJ databases">
        <title>Sequencing and Assembly of Multiple Reported Metal-Biooxidizing Members of the Extremely Thermoacidophilic Archaeal Family Sulfolobaceae.</title>
        <authorList>
            <person name="Counts J.A."/>
            <person name="Kelly R.M."/>
        </authorList>
    </citation>
    <scope>NUCLEOTIDE SEQUENCE [LARGE SCALE GENOMIC DNA]</scope>
    <source>
        <strain evidence="2 3">DSM 6482</strain>
    </source>
</reference>
<organism evidence="2 3">
    <name type="scientific">Sulfuracidifex metallicus DSM 6482 = JCM 9184</name>
    <dbReference type="NCBI Taxonomy" id="523847"/>
    <lineage>
        <taxon>Archaea</taxon>
        <taxon>Thermoproteota</taxon>
        <taxon>Thermoprotei</taxon>
        <taxon>Sulfolobales</taxon>
        <taxon>Sulfolobaceae</taxon>
        <taxon>Sulfuracidifex</taxon>
    </lineage>
</organism>
<dbReference type="Pfam" id="PF00994">
    <property type="entry name" value="MoCF_biosynth"/>
    <property type="match status" value="1"/>
</dbReference>
<dbReference type="SUPFAM" id="SSF53218">
    <property type="entry name" value="Molybdenum cofactor biosynthesis proteins"/>
    <property type="match status" value="1"/>
</dbReference>
<dbReference type="GO" id="GO:0006777">
    <property type="term" value="P:Mo-molybdopterin cofactor biosynthetic process"/>
    <property type="evidence" value="ECO:0007669"/>
    <property type="project" value="TreeGrafter"/>
</dbReference>
<dbReference type="InterPro" id="IPR036135">
    <property type="entry name" value="MoeA_linker/N_sf"/>
</dbReference>
<dbReference type="PANTHER" id="PTHR10192:SF19">
    <property type="entry name" value="MOLYBDOPTERIN BIOSYNTHESIS PROTEIN MJ0666-RELATED"/>
    <property type="match status" value="1"/>
</dbReference>
<evidence type="ECO:0000313" key="2">
    <source>
        <dbReference type="EMBL" id="MUN28219.1"/>
    </source>
</evidence>
<dbReference type="InterPro" id="IPR001453">
    <property type="entry name" value="MoaB/Mog_dom"/>
</dbReference>
<dbReference type="InterPro" id="IPR036425">
    <property type="entry name" value="MoaB/Mog-like_dom_sf"/>
</dbReference>
<dbReference type="RefSeq" id="WP_054838196.1">
    <property type="nucleotide sequence ID" value="NZ_BBBY01000006.1"/>
</dbReference>
<dbReference type="Gene3D" id="3.40.980.10">
    <property type="entry name" value="MoaB/Mog-like domain"/>
    <property type="match status" value="1"/>
</dbReference>
<comment type="caution">
    <text evidence="2">The sequence shown here is derived from an EMBL/GenBank/DDBJ whole genome shotgun (WGS) entry which is preliminary data.</text>
</comment>
<evidence type="ECO:0000313" key="3">
    <source>
        <dbReference type="Proteomes" id="UP000470772"/>
    </source>
</evidence>
<accession>A0A6A9QJA9</accession>
<dbReference type="Pfam" id="PF03453">
    <property type="entry name" value="MoeA_N"/>
    <property type="match status" value="1"/>
</dbReference>
<gene>
    <name evidence="2" type="ORF">GC250_01755</name>
</gene>
<feature type="domain" description="MoaB/Mog" evidence="1">
    <location>
        <begin position="175"/>
        <end position="308"/>
    </location>
</feature>
<dbReference type="CDD" id="cd00887">
    <property type="entry name" value="MoeA"/>
    <property type="match status" value="1"/>
</dbReference>
<proteinExistence type="predicted"/>
<dbReference type="GO" id="GO:0005737">
    <property type="term" value="C:cytoplasm"/>
    <property type="evidence" value="ECO:0007669"/>
    <property type="project" value="TreeGrafter"/>
</dbReference>
<dbReference type="EMBL" id="WGGD01000005">
    <property type="protein sequence ID" value="MUN28219.1"/>
    <property type="molecule type" value="Genomic_DNA"/>
</dbReference>
<protein>
    <submittedName>
        <fullName evidence="2">Molybdopterin molybdenumtransferase MoeA</fullName>
    </submittedName>
</protein>
<dbReference type="OrthoDB" id="31371at2157"/>
<evidence type="ECO:0000259" key="1">
    <source>
        <dbReference type="SMART" id="SM00852"/>
    </source>
</evidence>
<dbReference type="GO" id="GO:0061599">
    <property type="term" value="F:molybdopterin molybdotransferase activity"/>
    <property type="evidence" value="ECO:0007669"/>
    <property type="project" value="TreeGrafter"/>
</dbReference>
<keyword evidence="2" id="KW-0808">Transferase</keyword>
<dbReference type="SUPFAM" id="SSF63882">
    <property type="entry name" value="MoeA N-terminal region -like"/>
    <property type="match status" value="1"/>
</dbReference>
<dbReference type="InterPro" id="IPR038987">
    <property type="entry name" value="MoeA-like"/>
</dbReference>
<dbReference type="Proteomes" id="UP000470772">
    <property type="component" value="Unassembled WGS sequence"/>
</dbReference>
<dbReference type="AlphaFoldDB" id="A0A6A9QJA9"/>
<dbReference type="Gene3D" id="2.170.190.11">
    <property type="entry name" value="Molybdopterin biosynthesis moea protein, domain 3"/>
    <property type="match status" value="1"/>
</dbReference>
<keyword evidence="3" id="KW-1185">Reference proteome</keyword>
<dbReference type="Gene3D" id="3.90.105.10">
    <property type="entry name" value="Molybdopterin biosynthesis moea protein, domain 2"/>
    <property type="match status" value="1"/>
</dbReference>
<dbReference type="InterPro" id="IPR036688">
    <property type="entry name" value="MoeA_C_domain_IV_sf"/>
</dbReference>
<dbReference type="Gene3D" id="2.40.340.10">
    <property type="entry name" value="MoeA, C-terminal, domain IV"/>
    <property type="match status" value="1"/>
</dbReference>
<dbReference type="InterPro" id="IPR005110">
    <property type="entry name" value="MoeA_linker/N"/>
</dbReference>
<name>A0A6A9QJA9_SULME</name>